<feature type="domain" description="PCI" evidence="7">
    <location>
        <begin position="247"/>
        <end position="426"/>
    </location>
</feature>
<evidence type="ECO:0000256" key="4">
    <source>
        <dbReference type="ARBA" id="ARBA00022490"/>
    </source>
</evidence>
<dbReference type="InterPro" id="IPR019585">
    <property type="entry name" value="Rpn7/CSN1"/>
</dbReference>
<accession>A0A0F4GKE9</accession>
<keyword evidence="5" id="KW-0736">Signalosome</keyword>
<comment type="subcellular location">
    <subcellularLocation>
        <location evidence="2">Cytoplasm</location>
    </subcellularLocation>
    <subcellularLocation>
        <location evidence="1">Nucleus</location>
    </subcellularLocation>
</comment>
<protein>
    <submittedName>
        <fullName evidence="8">COP9 signalosome complex subunit 1 like protein</fullName>
    </submittedName>
</protein>
<comment type="caution">
    <text evidence="8">The sequence shown here is derived from an EMBL/GenBank/DDBJ whole genome shotgun (WGS) entry which is preliminary data.</text>
</comment>
<keyword evidence="4" id="KW-0963">Cytoplasm</keyword>
<evidence type="ECO:0000256" key="5">
    <source>
        <dbReference type="ARBA" id="ARBA00022790"/>
    </source>
</evidence>
<dbReference type="Gene3D" id="1.25.40.570">
    <property type="match status" value="1"/>
</dbReference>
<evidence type="ECO:0000256" key="2">
    <source>
        <dbReference type="ARBA" id="ARBA00004496"/>
    </source>
</evidence>
<dbReference type="InterPro" id="IPR045135">
    <property type="entry name" value="Rpn7_N"/>
</dbReference>
<dbReference type="PANTHER" id="PTHR14145">
    <property type="entry name" value="26S PROTESOME SUBUNIT 6"/>
    <property type="match status" value="1"/>
</dbReference>
<comment type="similarity">
    <text evidence="3">Belongs to the CSN1 family.</text>
</comment>
<gene>
    <name evidence="8" type="ORF">TI39_contig455g00003</name>
</gene>
<evidence type="ECO:0000313" key="8">
    <source>
        <dbReference type="EMBL" id="KJX97876.1"/>
    </source>
</evidence>
<reference evidence="8 9" key="1">
    <citation type="submission" date="2015-03" db="EMBL/GenBank/DDBJ databases">
        <title>RNA-seq based gene annotation and comparative genomics of four Zymoseptoria species reveal species-specific pathogenicity related genes and transposable element activity.</title>
        <authorList>
            <person name="Grandaubert J."/>
            <person name="Bhattacharyya A."/>
            <person name="Stukenbrock E.H."/>
        </authorList>
    </citation>
    <scope>NUCLEOTIDE SEQUENCE [LARGE SCALE GENOMIC DNA]</scope>
    <source>
        <strain evidence="8 9">Zb18110</strain>
    </source>
</reference>
<dbReference type="PROSITE" id="PS50250">
    <property type="entry name" value="PCI"/>
    <property type="match status" value="1"/>
</dbReference>
<keyword evidence="9" id="KW-1185">Reference proteome</keyword>
<evidence type="ECO:0000256" key="3">
    <source>
        <dbReference type="ARBA" id="ARBA00008793"/>
    </source>
</evidence>
<dbReference type="SMART" id="SM00088">
    <property type="entry name" value="PINT"/>
    <property type="match status" value="1"/>
</dbReference>
<name>A0A0F4GKE9_9PEZI</name>
<dbReference type="GO" id="GO:0005737">
    <property type="term" value="C:cytoplasm"/>
    <property type="evidence" value="ECO:0007669"/>
    <property type="project" value="UniProtKB-SubCell"/>
</dbReference>
<organism evidence="8 9">
    <name type="scientific">Zymoseptoria brevis</name>
    <dbReference type="NCBI Taxonomy" id="1047168"/>
    <lineage>
        <taxon>Eukaryota</taxon>
        <taxon>Fungi</taxon>
        <taxon>Dikarya</taxon>
        <taxon>Ascomycota</taxon>
        <taxon>Pezizomycotina</taxon>
        <taxon>Dothideomycetes</taxon>
        <taxon>Dothideomycetidae</taxon>
        <taxon>Mycosphaerellales</taxon>
        <taxon>Mycosphaerellaceae</taxon>
        <taxon>Zymoseptoria</taxon>
    </lineage>
</organism>
<dbReference type="OrthoDB" id="422427at2759"/>
<dbReference type="EMBL" id="LAFY01000447">
    <property type="protein sequence ID" value="KJX97876.1"/>
    <property type="molecule type" value="Genomic_DNA"/>
</dbReference>
<dbReference type="Proteomes" id="UP000033647">
    <property type="component" value="Unassembled WGS sequence"/>
</dbReference>
<proteinExistence type="inferred from homology"/>
<evidence type="ECO:0000259" key="7">
    <source>
        <dbReference type="PROSITE" id="PS50250"/>
    </source>
</evidence>
<dbReference type="Pfam" id="PF01399">
    <property type="entry name" value="PCI"/>
    <property type="match status" value="1"/>
</dbReference>
<dbReference type="AlphaFoldDB" id="A0A0F4GKE9"/>
<dbReference type="Pfam" id="PF10602">
    <property type="entry name" value="RPN7"/>
    <property type="match status" value="2"/>
</dbReference>
<dbReference type="GO" id="GO:0008180">
    <property type="term" value="C:COP9 signalosome"/>
    <property type="evidence" value="ECO:0007669"/>
    <property type="project" value="UniProtKB-KW"/>
</dbReference>
<dbReference type="STRING" id="1047168.A0A0F4GKE9"/>
<dbReference type="SUPFAM" id="SSF46785">
    <property type="entry name" value="Winged helix' DNA-binding domain"/>
    <property type="match status" value="1"/>
</dbReference>
<evidence type="ECO:0000256" key="6">
    <source>
        <dbReference type="ARBA" id="ARBA00023242"/>
    </source>
</evidence>
<evidence type="ECO:0000313" key="9">
    <source>
        <dbReference type="Proteomes" id="UP000033647"/>
    </source>
</evidence>
<sequence>MARRGSNALPPPTFDLDTWASNYDGAILPLRLAHVAIHCPSLAHAALTLAVTNAKRGRDVQIYRRLVQLAAQMNIPDLQQEDTEWSTKQDEDNRRKLTRMEGELRGYKNNLIRESIRMGQEDLANYHLETGGPVPDPTNASSLATSGYNAAYQAYGKMRDYCTTPVHVAAMNLRLAYTAFLQAAHAQATGNSGATHFNAALINANRLRSAGVKEEEEAKLLPIVHVAAGIASLSTGDYRSAALSFMSAPFEYHDLGAVHGTNFERAIATANDVAIYGGLCALATLTRQELLDNVLGGPFRAFLEQEPHMRKAIGLYTTAKYQACINTLQHYYSDWSLDIFLGANASTSSATTHVDRLFERIRERSLTAYFSSFSEVSLASLASTFPPLSSAPDAMENEVLGMINSGALDARLDAVNGVLVAPRKEPRQAAHAEAKTTAEDIERTLLLRLHKVNVVLAGLEIPKQKGGEQWLLRGNSSQ</sequence>
<evidence type="ECO:0000256" key="1">
    <source>
        <dbReference type="ARBA" id="ARBA00004123"/>
    </source>
</evidence>
<dbReference type="PANTHER" id="PTHR14145:SF2">
    <property type="entry name" value="COP9 SIGNALOSOME COMPLEX SUBUNIT 1"/>
    <property type="match status" value="1"/>
</dbReference>
<dbReference type="InterPro" id="IPR000717">
    <property type="entry name" value="PCI_dom"/>
</dbReference>
<dbReference type="InterPro" id="IPR036390">
    <property type="entry name" value="WH_DNA-bd_sf"/>
</dbReference>
<keyword evidence="6" id="KW-0539">Nucleus</keyword>